<keyword evidence="8" id="KW-0574">Periplasm</keyword>
<evidence type="ECO:0000256" key="10">
    <source>
        <dbReference type="ARBA" id="ARBA00022833"/>
    </source>
</evidence>
<dbReference type="RefSeq" id="WP_089067732.1">
    <property type="nucleotide sequence ID" value="NZ_CP022358.1"/>
</dbReference>
<evidence type="ECO:0000256" key="12">
    <source>
        <dbReference type="SAM" id="SignalP"/>
    </source>
</evidence>
<evidence type="ECO:0000256" key="7">
    <source>
        <dbReference type="ARBA" id="ARBA00022729"/>
    </source>
</evidence>
<reference evidence="14 15" key="1">
    <citation type="submission" date="2017-07" db="EMBL/GenBank/DDBJ databases">
        <title>Phenotypical and genomic characterization of a clinical isolate of Shewanella bicestrii sp. nov. producing an extended-spectrum beta-lactamase and a new oxacillinase variant.</title>
        <authorList>
            <person name="Jousset A.B."/>
            <person name="Bonnin R.A."/>
            <person name="Girlich D."/>
            <person name="Dabos L."/>
            <person name="Potron A."/>
            <person name="Dortet L."/>
            <person name="Glaser P."/>
            <person name="Naas T."/>
        </authorList>
    </citation>
    <scope>NUCLEOTIDE SEQUENCE [LARGE SCALE GENOMIC DNA]</scope>
    <source>
        <strain evidence="14 15">JAB-1</strain>
    </source>
</reference>
<evidence type="ECO:0000256" key="9">
    <source>
        <dbReference type="ARBA" id="ARBA00022801"/>
    </source>
</evidence>
<accession>A0A220ULX4</accession>
<name>A0A220ULX4_9GAMM</name>
<dbReference type="GO" id="GO:0046677">
    <property type="term" value="P:response to antibiotic"/>
    <property type="evidence" value="ECO:0007669"/>
    <property type="project" value="UniProtKB-KW"/>
</dbReference>
<keyword evidence="7 12" id="KW-0732">Signal</keyword>
<dbReference type="Gene3D" id="3.60.15.10">
    <property type="entry name" value="Ribonuclease Z/Hydroxyacylglutathione hydrolase-like"/>
    <property type="match status" value="2"/>
</dbReference>
<dbReference type="GO" id="GO:0008270">
    <property type="term" value="F:zinc ion binding"/>
    <property type="evidence" value="ECO:0007669"/>
    <property type="project" value="InterPro"/>
</dbReference>
<dbReference type="Proteomes" id="UP000198367">
    <property type="component" value="Chromosome"/>
</dbReference>
<proteinExistence type="inferred from homology"/>
<evidence type="ECO:0000256" key="6">
    <source>
        <dbReference type="ARBA" id="ARBA00022723"/>
    </source>
</evidence>
<comment type="similarity">
    <text evidence="4">Belongs to the metallo-beta-lactamase superfamily. Class-B beta-lactamase family.</text>
</comment>
<dbReference type="GO" id="GO:0017001">
    <property type="term" value="P:antibiotic catabolic process"/>
    <property type="evidence" value="ECO:0007669"/>
    <property type="project" value="InterPro"/>
</dbReference>
<dbReference type="SMART" id="SM00849">
    <property type="entry name" value="Lactamase_B"/>
    <property type="match status" value="1"/>
</dbReference>
<evidence type="ECO:0000256" key="8">
    <source>
        <dbReference type="ARBA" id="ARBA00022764"/>
    </source>
</evidence>
<organism evidence="14 15">
    <name type="scientific">Shewanella bicestrii</name>
    <dbReference type="NCBI Taxonomy" id="2018305"/>
    <lineage>
        <taxon>Bacteria</taxon>
        <taxon>Pseudomonadati</taxon>
        <taxon>Pseudomonadota</taxon>
        <taxon>Gammaproteobacteria</taxon>
        <taxon>Alteromonadales</taxon>
        <taxon>Shewanellaceae</taxon>
        <taxon>Shewanella</taxon>
    </lineage>
</organism>
<evidence type="ECO:0000313" key="15">
    <source>
        <dbReference type="Proteomes" id="UP000198367"/>
    </source>
</evidence>
<keyword evidence="11" id="KW-0046">Antibiotic resistance</keyword>
<evidence type="ECO:0000313" key="14">
    <source>
        <dbReference type="EMBL" id="ASK69149.1"/>
    </source>
</evidence>
<dbReference type="EC" id="3.5.2.6" evidence="5"/>
<evidence type="ECO:0000256" key="4">
    <source>
        <dbReference type="ARBA" id="ARBA00005250"/>
    </source>
</evidence>
<feature type="domain" description="Metallo-beta-lactamase" evidence="13">
    <location>
        <begin position="40"/>
        <end position="187"/>
    </location>
</feature>
<dbReference type="KEGG" id="sbj:CF168_09825"/>
<dbReference type="SUPFAM" id="SSF56281">
    <property type="entry name" value="Metallo-hydrolase/oxidoreductase"/>
    <property type="match status" value="1"/>
</dbReference>
<feature type="chain" id="PRO_5012081275" description="beta-lactamase" evidence="12">
    <location>
        <begin position="20"/>
        <end position="273"/>
    </location>
</feature>
<dbReference type="PANTHER" id="PTHR42951">
    <property type="entry name" value="METALLO-BETA-LACTAMASE DOMAIN-CONTAINING"/>
    <property type="match status" value="1"/>
</dbReference>
<dbReference type="InterPro" id="IPR001018">
    <property type="entry name" value="Beta-lactamase_class-B_CS"/>
</dbReference>
<dbReference type="EMBL" id="CP022358">
    <property type="protein sequence ID" value="ASK69149.1"/>
    <property type="molecule type" value="Genomic_DNA"/>
</dbReference>
<dbReference type="InterPro" id="IPR050855">
    <property type="entry name" value="NDM-1-like"/>
</dbReference>
<comment type="catalytic activity">
    <reaction evidence="1">
        <text>a beta-lactam + H2O = a substituted beta-amino acid</text>
        <dbReference type="Rhea" id="RHEA:20401"/>
        <dbReference type="ChEBI" id="CHEBI:15377"/>
        <dbReference type="ChEBI" id="CHEBI:35627"/>
        <dbReference type="ChEBI" id="CHEBI:140347"/>
        <dbReference type="EC" id="3.5.2.6"/>
    </reaction>
</comment>
<dbReference type="GO" id="GO:0042597">
    <property type="term" value="C:periplasmic space"/>
    <property type="evidence" value="ECO:0007669"/>
    <property type="project" value="UniProtKB-SubCell"/>
</dbReference>
<keyword evidence="9 14" id="KW-0378">Hydrolase</keyword>
<feature type="signal peptide" evidence="12">
    <location>
        <begin position="1"/>
        <end position="19"/>
    </location>
</feature>
<evidence type="ECO:0000256" key="5">
    <source>
        <dbReference type="ARBA" id="ARBA00012865"/>
    </source>
</evidence>
<dbReference type="AlphaFoldDB" id="A0A220ULX4"/>
<dbReference type="InterPro" id="IPR036866">
    <property type="entry name" value="RibonucZ/Hydroxyglut_hydro"/>
</dbReference>
<dbReference type="Pfam" id="PF00753">
    <property type="entry name" value="Lactamase_B"/>
    <property type="match status" value="1"/>
</dbReference>
<comment type="cofactor">
    <cofactor evidence="2">
        <name>Zn(2+)</name>
        <dbReference type="ChEBI" id="CHEBI:29105"/>
    </cofactor>
</comment>
<evidence type="ECO:0000259" key="13">
    <source>
        <dbReference type="SMART" id="SM00849"/>
    </source>
</evidence>
<keyword evidence="15" id="KW-1185">Reference proteome</keyword>
<keyword evidence="6" id="KW-0479">Metal-binding</keyword>
<keyword evidence="10" id="KW-0862">Zinc</keyword>
<gene>
    <name evidence="14" type="ORF">CF168_09825</name>
</gene>
<dbReference type="PROSITE" id="PS00743">
    <property type="entry name" value="BETA_LACTAMASE_B_1"/>
    <property type="match status" value="1"/>
</dbReference>
<sequence>MYKALAPLVFVTCCFTANADTISVEKVSDQLQLLKGVDYGTNIGVLSTSEGLVLIDPMPGDEHLDALSRTVQSLYGKPVKFILNTHEHADHTGGNQYFIQQGASLAPTQSLASAQPFLAEIVTIQVSSHSAVDRIYFHPQSNSLFVGDIVDNSWHPTFYAGGIRGFNAAINHILRLGDEDSLIVPGHGKPSNKASLRSFQQNTNEWVQLIEAQLDAGKSVEDIIQHQQVATLIARFNQEDKSPFLPPKALRKFIERTISVIEKARLSTPTNSN</sequence>
<evidence type="ECO:0000256" key="3">
    <source>
        <dbReference type="ARBA" id="ARBA00004418"/>
    </source>
</evidence>
<evidence type="ECO:0000256" key="1">
    <source>
        <dbReference type="ARBA" id="ARBA00001526"/>
    </source>
</evidence>
<dbReference type="InterPro" id="IPR001279">
    <property type="entry name" value="Metallo-B-lactamas"/>
</dbReference>
<protein>
    <recommendedName>
        <fullName evidence="5">beta-lactamase</fullName>
        <ecNumber evidence="5">3.5.2.6</ecNumber>
    </recommendedName>
</protein>
<dbReference type="GO" id="GO:0008800">
    <property type="term" value="F:beta-lactamase activity"/>
    <property type="evidence" value="ECO:0007669"/>
    <property type="project" value="UniProtKB-EC"/>
</dbReference>
<evidence type="ECO:0000256" key="2">
    <source>
        <dbReference type="ARBA" id="ARBA00001947"/>
    </source>
</evidence>
<comment type="subcellular location">
    <subcellularLocation>
        <location evidence="3">Periplasm</location>
    </subcellularLocation>
</comment>
<evidence type="ECO:0000256" key="11">
    <source>
        <dbReference type="ARBA" id="ARBA00023251"/>
    </source>
</evidence>